<organism evidence="4 5">
    <name type="scientific">Bailinhaonella thermotolerans</name>
    <dbReference type="NCBI Taxonomy" id="1070861"/>
    <lineage>
        <taxon>Bacteria</taxon>
        <taxon>Bacillati</taxon>
        <taxon>Actinomycetota</taxon>
        <taxon>Actinomycetes</taxon>
        <taxon>Streptosporangiales</taxon>
        <taxon>Streptosporangiaceae</taxon>
        <taxon>Bailinhaonella</taxon>
    </lineage>
</organism>
<dbReference type="InterPro" id="IPR050832">
    <property type="entry name" value="Bact_Acetyltransf"/>
</dbReference>
<dbReference type="InterPro" id="IPR000182">
    <property type="entry name" value="GNAT_dom"/>
</dbReference>
<dbReference type="PROSITE" id="PS51186">
    <property type="entry name" value="GNAT"/>
    <property type="match status" value="1"/>
</dbReference>
<dbReference type="SUPFAM" id="SSF55729">
    <property type="entry name" value="Acyl-CoA N-acyltransferases (Nat)"/>
    <property type="match status" value="1"/>
</dbReference>
<gene>
    <name evidence="4" type="ORF">D5H75_11235</name>
</gene>
<name>A0A3A4AZ20_9ACTN</name>
<dbReference type="OrthoDB" id="5243104at2"/>
<dbReference type="InterPro" id="IPR016181">
    <property type="entry name" value="Acyl_CoA_acyltransferase"/>
</dbReference>
<proteinExistence type="predicted"/>
<evidence type="ECO:0000256" key="2">
    <source>
        <dbReference type="ARBA" id="ARBA00023315"/>
    </source>
</evidence>
<evidence type="ECO:0000259" key="3">
    <source>
        <dbReference type="PROSITE" id="PS51186"/>
    </source>
</evidence>
<dbReference type="Proteomes" id="UP000265768">
    <property type="component" value="Unassembled WGS sequence"/>
</dbReference>
<dbReference type="Gene3D" id="3.40.630.30">
    <property type="match status" value="1"/>
</dbReference>
<sequence length="153" mass="16853">MEPVRQATDADIPELVRLRELLGERMGAGTAGGWQEAYAEVLRERMGGPDLVAYVVDAPGAGLAACGIGIVQVRLPGPFRPDGRVGHLLNMVTDPAWRRRGYGSAILTALLRWFRERDVNRVDLHATPEGAALYRRHGFREPPNPALTWHPTP</sequence>
<keyword evidence="2" id="KW-0012">Acyltransferase</keyword>
<protein>
    <submittedName>
        <fullName evidence="4">GNAT family N-acetyltransferase</fullName>
    </submittedName>
</protein>
<dbReference type="PANTHER" id="PTHR43877">
    <property type="entry name" value="AMINOALKYLPHOSPHONATE N-ACETYLTRANSFERASE-RELATED-RELATED"/>
    <property type="match status" value="1"/>
</dbReference>
<keyword evidence="1 4" id="KW-0808">Transferase</keyword>
<evidence type="ECO:0000313" key="5">
    <source>
        <dbReference type="Proteomes" id="UP000265768"/>
    </source>
</evidence>
<dbReference type="GO" id="GO:0016747">
    <property type="term" value="F:acyltransferase activity, transferring groups other than amino-acyl groups"/>
    <property type="evidence" value="ECO:0007669"/>
    <property type="project" value="InterPro"/>
</dbReference>
<evidence type="ECO:0000313" key="4">
    <source>
        <dbReference type="EMBL" id="RJL33629.1"/>
    </source>
</evidence>
<feature type="domain" description="N-acetyltransferase" evidence="3">
    <location>
        <begin position="2"/>
        <end position="153"/>
    </location>
</feature>
<reference evidence="4 5" key="1">
    <citation type="submission" date="2018-09" db="EMBL/GenBank/DDBJ databases">
        <title>YIM 75507 draft genome.</title>
        <authorList>
            <person name="Tang S."/>
            <person name="Feng Y."/>
        </authorList>
    </citation>
    <scope>NUCLEOTIDE SEQUENCE [LARGE SCALE GENOMIC DNA]</scope>
    <source>
        <strain evidence="4 5">YIM 75507</strain>
    </source>
</reference>
<dbReference type="RefSeq" id="WP_119926588.1">
    <property type="nucleotide sequence ID" value="NZ_QZEY01000003.1"/>
</dbReference>
<dbReference type="AlphaFoldDB" id="A0A3A4AZ20"/>
<evidence type="ECO:0000256" key="1">
    <source>
        <dbReference type="ARBA" id="ARBA00022679"/>
    </source>
</evidence>
<dbReference type="Pfam" id="PF00583">
    <property type="entry name" value="Acetyltransf_1"/>
    <property type="match status" value="1"/>
</dbReference>
<keyword evidence="5" id="KW-1185">Reference proteome</keyword>
<dbReference type="EMBL" id="QZEY01000003">
    <property type="protein sequence ID" value="RJL33629.1"/>
    <property type="molecule type" value="Genomic_DNA"/>
</dbReference>
<comment type="caution">
    <text evidence="4">The sequence shown here is derived from an EMBL/GenBank/DDBJ whole genome shotgun (WGS) entry which is preliminary data.</text>
</comment>
<dbReference type="CDD" id="cd04301">
    <property type="entry name" value="NAT_SF"/>
    <property type="match status" value="1"/>
</dbReference>
<accession>A0A3A4AZ20</accession>